<dbReference type="Pfam" id="PF01494">
    <property type="entry name" value="FAD_binding_3"/>
    <property type="match status" value="1"/>
</dbReference>
<dbReference type="RefSeq" id="WP_188768452.1">
    <property type="nucleotide sequence ID" value="NZ_BMKK01000008.1"/>
</dbReference>
<organism evidence="3 4">
    <name type="scientific">Emticicia aquatilis</name>
    <dbReference type="NCBI Taxonomy" id="1537369"/>
    <lineage>
        <taxon>Bacteria</taxon>
        <taxon>Pseudomonadati</taxon>
        <taxon>Bacteroidota</taxon>
        <taxon>Cytophagia</taxon>
        <taxon>Cytophagales</taxon>
        <taxon>Leadbetterellaceae</taxon>
        <taxon>Emticicia</taxon>
    </lineage>
</organism>
<dbReference type="EMBL" id="BMKK01000008">
    <property type="protein sequence ID" value="GGD70772.1"/>
    <property type="molecule type" value="Genomic_DNA"/>
</dbReference>
<reference evidence="3" key="2">
    <citation type="submission" date="2020-09" db="EMBL/GenBank/DDBJ databases">
        <authorList>
            <person name="Sun Q."/>
            <person name="Zhou Y."/>
        </authorList>
    </citation>
    <scope>NUCLEOTIDE SEQUENCE</scope>
    <source>
        <strain evidence="3">CGMCC 1.15958</strain>
    </source>
</reference>
<dbReference type="InterPro" id="IPR002938">
    <property type="entry name" value="FAD-bd"/>
</dbReference>
<protein>
    <submittedName>
        <fullName evidence="3">FAD-dependent dehydrogenase</fullName>
    </submittedName>
</protein>
<evidence type="ECO:0000313" key="3">
    <source>
        <dbReference type="EMBL" id="GGD70772.1"/>
    </source>
</evidence>
<dbReference type="GO" id="GO:0071949">
    <property type="term" value="F:FAD binding"/>
    <property type="evidence" value="ECO:0007669"/>
    <property type="project" value="InterPro"/>
</dbReference>
<evidence type="ECO:0000313" key="4">
    <source>
        <dbReference type="Proteomes" id="UP000609064"/>
    </source>
</evidence>
<evidence type="ECO:0000259" key="1">
    <source>
        <dbReference type="Pfam" id="PF01494"/>
    </source>
</evidence>
<comment type="caution">
    <text evidence="3">The sequence shown here is derived from an EMBL/GenBank/DDBJ whole genome shotgun (WGS) entry which is preliminary data.</text>
</comment>
<dbReference type="InterPro" id="IPR049516">
    <property type="entry name" value="FAD-depend_C"/>
</dbReference>
<accession>A0A917DU67</accession>
<dbReference type="Pfam" id="PF21688">
    <property type="entry name" value="FAD-depend_C"/>
    <property type="match status" value="1"/>
</dbReference>
<proteinExistence type="predicted"/>
<name>A0A917DU67_9BACT</name>
<dbReference type="InterPro" id="IPR028348">
    <property type="entry name" value="FAD-binding_protein"/>
</dbReference>
<dbReference type="Gene3D" id="3.50.50.60">
    <property type="entry name" value="FAD/NAD(P)-binding domain"/>
    <property type="match status" value="2"/>
</dbReference>
<keyword evidence="4" id="KW-1185">Reference proteome</keyword>
<dbReference type="PANTHER" id="PTHR42842">
    <property type="entry name" value="FAD/NAD(P)-BINDING OXIDOREDUCTASE"/>
    <property type="match status" value="1"/>
</dbReference>
<dbReference type="Proteomes" id="UP000609064">
    <property type="component" value="Unassembled WGS sequence"/>
</dbReference>
<feature type="domain" description="FAD-binding" evidence="1">
    <location>
        <begin position="84"/>
        <end position="116"/>
    </location>
</feature>
<evidence type="ECO:0000259" key="2">
    <source>
        <dbReference type="Pfam" id="PF21688"/>
    </source>
</evidence>
<dbReference type="InterPro" id="IPR036188">
    <property type="entry name" value="FAD/NAD-bd_sf"/>
</dbReference>
<feature type="domain" description="FAD-dependent protein C-terminal" evidence="2">
    <location>
        <begin position="269"/>
        <end position="474"/>
    </location>
</feature>
<dbReference type="PANTHER" id="PTHR42842:SF3">
    <property type="entry name" value="FAD_NAD(P)-BINDING OXIDOREDUCTASE FAMILY PROTEIN"/>
    <property type="match status" value="1"/>
</dbReference>
<sequence length="527" mass="58053">MQQTLSLTLEPEIALDDAVLRQHIQKTYLKTIDEDFSIRKMRQSIDARKGQVKINLEVEIYSGEVPPPEMEFRKEYADVANKPQAVIVGAGPAGMFAALRLIELGIKPILLERGKDVRARRRDLAAINKDHVVNPESNYCFGEGGAGTYSDGKLYTRSKKRGDVRRILEILVAHGSTSEILFDAHPHIGTNKLPNVVADLRESILKAGGEVHFDTKVVDFVLVNGEMKGVITADGKEITGLGVILATGHSARDIFELLHQKAILIEAKPFAMGVRIEHQQSLIDTHQYHRPERGLLPAASYSLVAQTYYKNIQRGVFSFCMCPGGFIVPAATAKGELVVNGMSPSRRDSKYANSGVVVAINEIDWQKYKHLGPLAGLQLQKDVEQKAWKLAANAKKLSDSQFAPAQRLTDFLSGKISRELLPTSYQPGLVSMDMAEVLSDIIARPLQEGVKEFGKKMKGYVTNEAQLIGIESRTSSPIRIPRDKESLEHLQIKRLFPCGEGAGFAGGIVSAAMDGERCAEQLVRIYG</sequence>
<dbReference type="AlphaFoldDB" id="A0A917DU67"/>
<dbReference type="PRINTS" id="PR00411">
    <property type="entry name" value="PNDRDTASEI"/>
</dbReference>
<dbReference type="SUPFAM" id="SSF51905">
    <property type="entry name" value="FAD/NAD(P)-binding domain"/>
    <property type="match status" value="1"/>
</dbReference>
<gene>
    <name evidence="3" type="ORF">GCM10011514_38590</name>
</gene>
<reference evidence="3" key="1">
    <citation type="journal article" date="2014" name="Int. J. Syst. Evol. Microbiol.">
        <title>Complete genome sequence of Corynebacterium casei LMG S-19264T (=DSM 44701T), isolated from a smear-ripened cheese.</title>
        <authorList>
            <consortium name="US DOE Joint Genome Institute (JGI-PGF)"/>
            <person name="Walter F."/>
            <person name="Albersmeier A."/>
            <person name="Kalinowski J."/>
            <person name="Ruckert C."/>
        </authorList>
    </citation>
    <scope>NUCLEOTIDE SEQUENCE</scope>
    <source>
        <strain evidence="3">CGMCC 1.15958</strain>
    </source>
</reference>
<dbReference type="PIRSF" id="PIRSF038984">
    <property type="entry name" value="FAD_binding_protein"/>
    <property type="match status" value="1"/>
</dbReference>